<dbReference type="InterPro" id="IPR003749">
    <property type="entry name" value="ThiS/MoaD-like"/>
</dbReference>
<protein>
    <recommendedName>
        <fullName evidence="3">Molybdopterin synthase sulfur carrier subunit</fullName>
    </recommendedName>
</protein>
<dbReference type="CDD" id="cd00754">
    <property type="entry name" value="Ubl_MoaD"/>
    <property type="match status" value="1"/>
</dbReference>
<dbReference type="InterPro" id="IPR016155">
    <property type="entry name" value="Mopterin_synth/thiamin_S_b"/>
</dbReference>
<evidence type="ECO:0000256" key="1">
    <source>
        <dbReference type="ARBA" id="ARBA00022741"/>
    </source>
</evidence>
<dbReference type="EMBL" id="CP147404">
    <property type="protein sequence ID" value="WXB94634.1"/>
    <property type="molecule type" value="Genomic_DNA"/>
</dbReference>
<dbReference type="InterPro" id="IPR012675">
    <property type="entry name" value="Beta-grasp_dom_sf"/>
</dbReference>
<dbReference type="SUPFAM" id="SSF54285">
    <property type="entry name" value="MoaD/ThiS"/>
    <property type="match status" value="1"/>
</dbReference>
<evidence type="ECO:0000256" key="3">
    <source>
        <dbReference type="ARBA" id="ARBA00024247"/>
    </source>
</evidence>
<keyword evidence="1" id="KW-0547">Nucleotide-binding</keyword>
<reference evidence="4 5" key="1">
    <citation type="submission" date="2024-02" db="EMBL/GenBank/DDBJ databases">
        <title>Seven novel Bacillus-like species.</title>
        <authorList>
            <person name="Liu G."/>
        </authorList>
    </citation>
    <scope>NUCLEOTIDE SEQUENCE [LARGE SCALE GENOMIC DNA]</scope>
    <source>
        <strain evidence="4 5">FJAT-52991</strain>
    </source>
</reference>
<dbReference type="PANTHER" id="PTHR33359:SF1">
    <property type="entry name" value="MOLYBDOPTERIN SYNTHASE SULFUR CARRIER SUBUNIT"/>
    <property type="match status" value="1"/>
</dbReference>
<dbReference type="Gene3D" id="3.10.20.30">
    <property type="match status" value="1"/>
</dbReference>
<proteinExistence type="inferred from homology"/>
<evidence type="ECO:0000256" key="2">
    <source>
        <dbReference type="ARBA" id="ARBA00024200"/>
    </source>
</evidence>
<gene>
    <name evidence="4" type="primary">moaD</name>
    <name evidence="4" type="ORF">WDJ61_08425</name>
</gene>
<dbReference type="Proteomes" id="UP001387364">
    <property type="component" value="Chromosome"/>
</dbReference>
<dbReference type="RefSeq" id="WP_338754422.1">
    <property type="nucleotide sequence ID" value="NZ_CP147404.1"/>
</dbReference>
<sequence>MITILLFAHLQEEVGAPQLTIEKPEMTVLQIKKWVEENYHISSLDQVMAAVNENFATDETVVKQGDTIAFIPPVSGG</sequence>
<dbReference type="NCBIfam" id="TIGR01682">
    <property type="entry name" value="moaD"/>
    <property type="match status" value="1"/>
</dbReference>
<accession>A0ABZ2NB41</accession>
<dbReference type="PANTHER" id="PTHR33359">
    <property type="entry name" value="MOLYBDOPTERIN SYNTHASE SULFUR CARRIER SUBUNIT"/>
    <property type="match status" value="1"/>
</dbReference>
<evidence type="ECO:0000313" key="4">
    <source>
        <dbReference type="EMBL" id="WXB94634.1"/>
    </source>
</evidence>
<keyword evidence="5" id="KW-1185">Reference proteome</keyword>
<name>A0ABZ2NB41_9BACI</name>
<comment type="similarity">
    <text evidence="2">Belongs to the MoaD family.</text>
</comment>
<dbReference type="InterPro" id="IPR044672">
    <property type="entry name" value="MOCS2A"/>
</dbReference>
<evidence type="ECO:0000313" key="5">
    <source>
        <dbReference type="Proteomes" id="UP001387364"/>
    </source>
</evidence>
<dbReference type="Pfam" id="PF02597">
    <property type="entry name" value="ThiS"/>
    <property type="match status" value="1"/>
</dbReference>
<organism evidence="4 5">
    <name type="scientific">Bacillus kandeliae</name>
    <dbReference type="NCBI Taxonomy" id="3129297"/>
    <lineage>
        <taxon>Bacteria</taxon>
        <taxon>Bacillati</taxon>
        <taxon>Bacillota</taxon>
        <taxon>Bacilli</taxon>
        <taxon>Bacillales</taxon>
        <taxon>Bacillaceae</taxon>
        <taxon>Bacillus</taxon>
    </lineage>
</organism>